<gene>
    <name evidence="6" type="ORF">GCM10009559_31940</name>
</gene>
<protein>
    <submittedName>
        <fullName evidence="6">Helix-turn-helix domain-containing protein</fullName>
    </submittedName>
</protein>
<feature type="region of interest" description="Disordered" evidence="4">
    <location>
        <begin position="297"/>
        <end position="318"/>
    </location>
</feature>
<dbReference type="PROSITE" id="PS01124">
    <property type="entry name" value="HTH_ARAC_FAMILY_2"/>
    <property type="match status" value="1"/>
</dbReference>
<dbReference type="InterPro" id="IPR050204">
    <property type="entry name" value="AraC_XylS_family_regulators"/>
</dbReference>
<feature type="domain" description="HTH araC/xylS-type" evidence="5">
    <location>
        <begin position="188"/>
        <end position="287"/>
    </location>
</feature>
<evidence type="ECO:0000256" key="2">
    <source>
        <dbReference type="ARBA" id="ARBA00023125"/>
    </source>
</evidence>
<dbReference type="PANTHER" id="PTHR46796">
    <property type="entry name" value="HTH-TYPE TRANSCRIPTIONAL ACTIVATOR RHAS-RELATED"/>
    <property type="match status" value="1"/>
</dbReference>
<dbReference type="Pfam" id="PF12833">
    <property type="entry name" value="HTH_18"/>
    <property type="match status" value="1"/>
</dbReference>
<feature type="compositionally biased region" description="Pro residues" evidence="4">
    <location>
        <begin position="300"/>
        <end position="310"/>
    </location>
</feature>
<name>A0ABP4AR77_9PSEU</name>
<reference evidence="7" key="1">
    <citation type="journal article" date="2019" name="Int. J. Syst. Evol. Microbiol.">
        <title>The Global Catalogue of Microorganisms (GCM) 10K type strain sequencing project: providing services to taxonomists for standard genome sequencing and annotation.</title>
        <authorList>
            <consortium name="The Broad Institute Genomics Platform"/>
            <consortium name="The Broad Institute Genome Sequencing Center for Infectious Disease"/>
            <person name="Wu L."/>
            <person name="Ma J."/>
        </authorList>
    </citation>
    <scope>NUCLEOTIDE SEQUENCE [LARGE SCALE GENOMIC DNA]</scope>
    <source>
        <strain evidence="7">JCM 11117</strain>
    </source>
</reference>
<accession>A0ABP4AR77</accession>
<evidence type="ECO:0000256" key="1">
    <source>
        <dbReference type="ARBA" id="ARBA00023015"/>
    </source>
</evidence>
<keyword evidence="3" id="KW-0804">Transcription</keyword>
<proteinExistence type="predicted"/>
<dbReference type="EMBL" id="BAAAHP010000090">
    <property type="protein sequence ID" value="GAA0938289.1"/>
    <property type="molecule type" value="Genomic_DNA"/>
</dbReference>
<evidence type="ECO:0000259" key="5">
    <source>
        <dbReference type="PROSITE" id="PS01124"/>
    </source>
</evidence>
<dbReference type="InterPro" id="IPR018060">
    <property type="entry name" value="HTH_AraC"/>
</dbReference>
<dbReference type="SMART" id="SM00342">
    <property type="entry name" value="HTH_ARAC"/>
    <property type="match status" value="1"/>
</dbReference>
<dbReference type="Gene3D" id="1.10.10.60">
    <property type="entry name" value="Homeodomain-like"/>
    <property type="match status" value="1"/>
</dbReference>
<sequence>MISFARAHRRGPRTSRYWTDVAPAERPYHRIMRSGGLEVVPPARPIRVPGTSMAGFRARGPEPLEMRMVPHPSVTLAVELTPGALHVDDPTGRRRGNLVAGLAFRDLWARGRGVEALQVRLSPPAAYAVLGTAPAGLSGAVVALDDLWGSDAARVQERLVGAGSWQERFALAELLLARRYGEGRRVHPEVARAWERIVRSRGRIRVEGLAADVGWSRKRLWSRFRAQIGISPVRAARLVRFHDAAHRLAAGLGPARAAADSGYFDQSHLHRDVRAFSGVTPAALAGEPFLAVDDVAWPGQAPPVTPPQGCGPPTSTSS</sequence>
<organism evidence="6 7">
    <name type="scientific">Pseudonocardia zijingensis</name>
    <dbReference type="NCBI Taxonomy" id="153376"/>
    <lineage>
        <taxon>Bacteria</taxon>
        <taxon>Bacillati</taxon>
        <taxon>Actinomycetota</taxon>
        <taxon>Actinomycetes</taxon>
        <taxon>Pseudonocardiales</taxon>
        <taxon>Pseudonocardiaceae</taxon>
        <taxon>Pseudonocardia</taxon>
    </lineage>
</organism>
<comment type="caution">
    <text evidence="6">The sequence shown here is derived from an EMBL/GenBank/DDBJ whole genome shotgun (WGS) entry which is preliminary data.</text>
</comment>
<evidence type="ECO:0000256" key="3">
    <source>
        <dbReference type="ARBA" id="ARBA00023163"/>
    </source>
</evidence>
<dbReference type="PANTHER" id="PTHR46796:SF15">
    <property type="entry name" value="BLL1074 PROTEIN"/>
    <property type="match status" value="1"/>
</dbReference>
<keyword evidence="7" id="KW-1185">Reference proteome</keyword>
<dbReference type="Proteomes" id="UP001499967">
    <property type="component" value="Unassembled WGS sequence"/>
</dbReference>
<keyword evidence="1" id="KW-0805">Transcription regulation</keyword>
<evidence type="ECO:0000256" key="4">
    <source>
        <dbReference type="SAM" id="MobiDB-lite"/>
    </source>
</evidence>
<evidence type="ECO:0000313" key="7">
    <source>
        <dbReference type="Proteomes" id="UP001499967"/>
    </source>
</evidence>
<evidence type="ECO:0000313" key="6">
    <source>
        <dbReference type="EMBL" id="GAA0938289.1"/>
    </source>
</evidence>
<keyword evidence="2" id="KW-0238">DNA-binding</keyword>